<dbReference type="InterPro" id="IPR006685">
    <property type="entry name" value="MscS_channel_2nd"/>
</dbReference>
<evidence type="ECO:0000256" key="1">
    <source>
        <dbReference type="ARBA" id="ARBA00004651"/>
    </source>
</evidence>
<dbReference type="GO" id="GO:0005886">
    <property type="term" value="C:plasma membrane"/>
    <property type="evidence" value="ECO:0007669"/>
    <property type="project" value="UniProtKB-SubCell"/>
</dbReference>
<evidence type="ECO:0000313" key="11">
    <source>
        <dbReference type="Proteomes" id="UP000606499"/>
    </source>
</evidence>
<comment type="caution">
    <text evidence="10">The sequence shown here is derived from an EMBL/GenBank/DDBJ whole genome shotgun (WGS) entry which is preliminary data.</text>
</comment>
<evidence type="ECO:0000256" key="6">
    <source>
        <dbReference type="ARBA" id="ARBA00023136"/>
    </source>
</evidence>
<dbReference type="EMBL" id="JACOPL010000001">
    <property type="protein sequence ID" value="MBC5724153.1"/>
    <property type="molecule type" value="Genomic_DNA"/>
</dbReference>
<dbReference type="PANTHER" id="PTHR30221:SF1">
    <property type="entry name" value="SMALL-CONDUCTANCE MECHANOSENSITIVE CHANNEL"/>
    <property type="match status" value="1"/>
</dbReference>
<dbReference type="InterPro" id="IPR045275">
    <property type="entry name" value="MscS_archaea/bacteria_type"/>
</dbReference>
<reference evidence="10" key="1">
    <citation type="submission" date="2020-08" db="EMBL/GenBank/DDBJ databases">
        <title>Genome public.</title>
        <authorList>
            <person name="Liu C."/>
            <person name="Sun Q."/>
        </authorList>
    </citation>
    <scope>NUCLEOTIDE SEQUENCE</scope>
    <source>
        <strain evidence="10">NSJ-28</strain>
    </source>
</reference>
<accession>A0A923RUR7</accession>
<dbReference type="Proteomes" id="UP000606499">
    <property type="component" value="Unassembled WGS sequence"/>
</dbReference>
<feature type="domain" description="Mechanosensitive ion channel MscS" evidence="8">
    <location>
        <begin position="110"/>
        <end position="175"/>
    </location>
</feature>
<evidence type="ECO:0000256" key="7">
    <source>
        <dbReference type="SAM" id="Phobius"/>
    </source>
</evidence>
<feature type="transmembrane region" description="Helical" evidence="7">
    <location>
        <begin position="97"/>
        <end position="122"/>
    </location>
</feature>
<comment type="subcellular location">
    <subcellularLocation>
        <location evidence="1">Cell membrane</location>
        <topology evidence="1">Multi-pass membrane protein</topology>
    </subcellularLocation>
</comment>
<gene>
    <name evidence="10" type="ORF">H8S45_01510</name>
</gene>
<evidence type="ECO:0000259" key="9">
    <source>
        <dbReference type="Pfam" id="PF21082"/>
    </source>
</evidence>
<dbReference type="Gene3D" id="2.30.30.60">
    <property type="match status" value="1"/>
</dbReference>
<evidence type="ECO:0000313" key="10">
    <source>
        <dbReference type="EMBL" id="MBC5724153.1"/>
    </source>
</evidence>
<keyword evidence="11" id="KW-1185">Reference proteome</keyword>
<dbReference type="SUPFAM" id="SSF82689">
    <property type="entry name" value="Mechanosensitive channel protein MscS (YggB), C-terminal domain"/>
    <property type="match status" value="1"/>
</dbReference>
<dbReference type="Gene3D" id="3.30.70.100">
    <property type="match status" value="1"/>
</dbReference>
<dbReference type="InterPro" id="IPR011066">
    <property type="entry name" value="MscS_channel_C_sf"/>
</dbReference>
<evidence type="ECO:0000256" key="3">
    <source>
        <dbReference type="ARBA" id="ARBA00022475"/>
    </source>
</evidence>
<dbReference type="InterPro" id="IPR049278">
    <property type="entry name" value="MS_channel_C"/>
</dbReference>
<name>A0A923RUR7_9FIRM</name>
<comment type="similarity">
    <text evidence="2">Belongs to the MscS (TC 1.A.23) family.</text>
</comment>
<dbReference type="InterPro" id="IPR023408">
    <property type="entry name" value="MscS_beta-dom_sf"/>
</dbReference>
<dbReference type="SUPFAM" id="SSF50182">
    <property type="entry name" value="Sm-like ribonucleoproteins"/>
    <property type="match status" value="1"/>
</dbReference>
<dbReference type="InterPro" id="IPR010920">
    <property type="entry name" value="LSM_dom_sf"/>
</dbReference>
<dbReference type="AlphaFoldDB" id="A0A923RUR7"/>
<evidence type="ECO:0000256" key="5">
    <source>
        <dbReference type="ARBA" id="ARBA00022989"/>
    </source>
</evidence>
<dbReference type="Gene3D" id="1.10.287.1260">
    <property type="match status" value="1"/>
</dbReference>
<feature type="domain" description="Mechanosensitive ion channel MscS C-terminal" evidence="9">
    <location>
        <begin position="187"/>
        <end position="277"/>
    </location>
</feature>
<dbReference type="RefSeq" id="WP_054325991.1">
    <property type="nucleotide sequence ID" value="NZ_JACOPL010000001.1"/>
</dbReference>
<evidence type="ECO:0000259" key="8">
    <source>
        <dbReference type="Pfam" id="PF00924"/>
    </source>
</evidence>
<dbReference type="GO" id="GO:0008381">
    <property type="term" value="F:mechanosensitive monoatomic ion channel activity"/>
    <property type="evidence" value="ECO:0007669"/>
    <property type="project" value="InterPro"/>
</dbReference>
<evidence type="ECO:0000256" key="2">
    <source>
        <dbReference type="ARBA" id="ARBA00008017"/>
    </source>
</evidence>
<sequence>MSWQENLIENGLPSIALTALFIAATSIVTLVCVRVVNRIMLRLIDRQKQVSSGNATILAFCRYLAIAALYFTGFAVIVSNIPALSAGMNKLMAAGGVLAVVGGLASQEALGSIVSGMMILAFKPFVIGDVVRCVDNDISGVVEEITLHHTAIRTYENKRVIVPNSVMNNSIIENADYGDSRVCAFLEIGVTYESDIARAKELLAQEIARQPDFLDVRTPEQVAAGVSLVQVVVLTLAESAVTLRASLWAKDNGTAFSLKCTVQENIKKIYEQEGIEIAYPHVVVVQKGKGSP</sequence>
<keyword evidence="3" id="KW-1003">Cell membrane</keyword>
<feature type="transmembrane region" description="Helical" evidence="7">
    <location>
        <begin position="12"/>
        <end position="36"/>
    </location>
</feature>
<dbReference type="PANTHER" id="PTHR30221">
    <property type="entry name" value="SMALL-CONDUCTANCE MECHANOSENSITIVE CHANNEL"/>
    <property type="match status" value="1"/>
</dbReference>
<keyword evidence="5 7" id="KW-1133">Transmembrane helix</keyword>
<protein>
    <submittedName>
        <fullName evidence="10">Mechanosensitive ion channel family protein</fullName>
    </submittedName>
</protein>
<proteinExistence type="inferred from homology"/>
<organism evidence="10 11">
    <name type="scientific">Agathobaculum faecis</name>
    <dbReference type="NCBI Taxonomy" id="2763013"/>
    <lineage>
        <taxon>Bacteria</taxon>
        <taxon>Bacillati</taxon>
        <taxon>Bacillota</taxon>
        <taxon>Clostridia</taxon>
        <taxon>Eubacteriales</taxon>
        <taxon>Butyricicoccaceae</taxon>
        <taxon>Agathobaculum</taxon>
    </lineage>
</organism>
<keyword evidence="4 7" id="KW-0812">Transmembrane</keyword>
<evidence type="ECO:0000256" key="4">
    <source>
        <dbReference type="ARBA" id="ARBA00022692"/>
    </source>
</evidence>
<dbReference type="Pfam" id="PF21082">
    <property type="entry name" value="MS_channel_3rd"/>
    <property type="match status" value="1"/>
</dbReference>
<dbReference type="Pfam" id="PF00924">
    <property type="entry name" value="MS_channel_2nd"/>
    <property type="match status" value="1"/>
</dbReference>
<keyword evidence="6 7" id="KW-0472">Membrane</keyword>
<feature type="transmembrane region" description="Helical" evidence="7">
    <location>
        <begin position="57"/>
        <end position="77"/>
    </location>
</feature>